<evidence type="ECO:0000313" key="3">
    <source>
        <dbReference type="EMBL" id="SCP02632.1"/>
    </source>
</evidence>
<dbReference type="RefSeq" id="XP_028863665.1">
    <property type="nucleotide sequence ID" value="XM_029007258.1"/>
</dbReference>
<dbReference type="SUPFAM" id="SSF52058">
    <property type="entry name" value="L domain-like"/>
    <property type="match status" value="4"/>
</dbReference>
<dbReference type="Pfam" id="PF12799">
    <property type="entry name" value="LRR_4"/>
    <property type="match status" value="2"/>
</dbReference>
<dbReference type="PROSITE" id="PS51450">
    <property type="entry name" value="LRR"/>
    <property type="match status" value="13"/>
</dbReference>
<dbReference type="InterPro" id="IPR001611">
    <property type="entry name" value="Leu-rich_rpt"/>
</dbReference>
<dbReference type="InterPro" id="IPR025875">
    <property type="entry name" value="Leu-rich_rpt_4"/>
</dbReference>
<gene>
    <name evidence="3" type="primary">LRR5</name>
    <name evidence="3" type="ORF">PMUG01_13027900</name>
</gene>
<dbReference type="VEuPathDB" id="PlasmoDB:PmUG01_13027900"/>
<dbReference type="PANTHER" id="PTHR46652:SF3">
    <property type="entry name" value="LEUCINE-RICH REPEAT-CONTAINING PROTEIN 9"/>
    <property type="match status" value="1"/>
</dbReference>
<name>A0A1D3TCQ4_PLAMA</name>
<dbReference type="InterPro" id="IPR050836">
    <property type="entry name" value="SDS22/Internalin_LRR"/>
</dbReference>
<accession>A0A1D3TCQ4</accession>
<evidence type="ECO:0000313" key="4">
    <source>
        <dbReference type="Proteomes" id="UP000219813"/>
    </source>
</evidence>
<dbReference type="PANTHER" id="PTHR46652">
    <property type="entry name" value="LEUCINE-RICH REPEAT AND IQ DOMAIN-CONTAINING PROTEIN 1-RELATED"/>
    <property type="match status" value="1"/>
</dbReference>
<evidence type="ECO:0000256" key="2">
    <source>
        <dbReference type="ARBA" id="ARBA00022737"/>
    </source>
</evidence>
<sequence>MEEASSKEDESYLKLIKFSNNVEQKNNEEIEILEVCMEKSINLNIFESFVNIKELYLVKNNITDITPLFKCTKLTVLFLQINKIRSILGIEKLRRLEKLSLFNNELTEQFIKIDENKNLEYIDLSDNNIENIDFFLNTKSFTHINLANNNIKSIHSLKNNFNLHYLNISGNKFEKFEDVEALHYLKNIKELYLSSIYYRSNVLVKSILYKHFFFNNFPNLQILDHERIGNNSRKLTVRDMDILRSIIDFKINFVEEKYKKEKYYILFINNKNVSYINETLKPFHFYYNMEEFSLNNNENMQLGSMSELKQEINFLLSAYTARFNYIMRRLKEERNLQIKYIRTSINSYFNIFFKAINMEHEDYKKIEDLIKLNFSSESLKTYFVDNIKIENIIKVKKLSHGNLDTLIEEHLNSLIYEKNLLFLHPYNYCKINEFFEFDDKEQRTDDFEKKKFFEKNYICSCYNINHILKTLIRLFLENDMKDDLVHLIYYKNKNKENFLNIKNNIDIKKKIVRGKKFDFPVFPIYVIENYFFPDEYKEVTAYSTQNSSKATNRGKEKREVRKMEGVEVEEAEVDEMNEADEAAADEAELGNAKKKKETKFKIYYTLPKHTNLKYIINVSVLNKSKEKNCERSDTSKIRSNPIGNKGKNIKRKKDNFLNYTSKSETSTNIICPSEKIIKEDFLHFILDFDSINLFNVTKYFIKLSKVICEIRKNISSLLLSRYNKVKVLQLHDNDNKHFNENFEINTYEDLETLLKKRNNELVYSNEGGSSTEKSLFHLDGIQKGGNTTSSKCETNYMSSHNSTNDMNDSNNSGNMNNMNSLDVHNCQYNGNSLHLNNLHISKMSLKALHNNCTNLKEIYIKNNNISNLNTFFQCIEYDLDSLLYLDLSFNCISDLTPIYTKFKNLKYFNISFNYIYDYKQIMNFSVHHKHIEVLSIMNNSIYIKQTHYSSIHLLFPCIKTFNGVIITSKEKFSLSDYTFVTPRGEYYFDDDFLNTRKDFHRFCIVISVIQSVIVVYVTSYDAWNRKMKEMEEMEEIKKMNNANGANNSLDGCPPNVCKEIKSRTYQWYVNEINLSDLYVVHLNFFDFSAFKNLKILNLSNNGIVNMSNLKLPKGLKVLNLKNNKISCLDFLTDELELEKIILDNNDLKNADKICLLKNLKILRCSYNKLTNIPLLQNLHLVEINMHNNLIKDITHLVLFKYKKSVISINLYNNKINFLNLDLYLVHIFPNLLILNNSYIERKENIEKYFKNIYTLDVFFDIYNMYPPYTSLHSLEIKNLKIKNILFDINNDNFKNLKFLNISNNYLNNINNIGPLDNLKVLILNNNKHINENSFIGENDRNVLNSFESLEELDISFCILSKTSFLKKCMNLKNLKKLNLEGNNINSIKYLENLCNLKHLNLSNNKISKVCYDSFPRSLESLNVSNNLIRNLSPFSILENLEMLDLRVNRIDNIEEFKYLKNLNNLKTLYLNGNRKIKEQFVIIKNMLNQIENFDDKIMKEQNSTTLQQSEEKKELNRINKETNKTNFIVTYQTRNENKFHSKNKVKTVGHYSPCFCVCFWWCFPNEKKLSFYTKLQGFVKKKDSFAERVKMDSFTVIGKKANSSGNN</sequence>
<dbReference type="GeneID" id="39870990"/>
<evidence type="ECO:0000256" key="1">
    <source>
        <dbReference type="ARBA" id="ARBA00022614"/>
    </source>
</evidence>
<dbReference type="InterPro" id="IPR032675">
    <property type="entry name" value="LRR_dom_sf"/>
</dbReference>
<dbReference type="OMA" id="KLCLVNN"/>
<dbReference type="EMBL" id="LT594634">
    <property type="protein sequence ID" value="SCP02632.1"/>
    <property type="molecule type" value="Genomic_DNA"/>
</dbReference>
<dbReference type="Proteomes" id="UP000219813">
    <property type="component" value="Chromosome 13"/>
</dbReference>
<dbReference type="OrthoDB" id="6334211at2759"/>
<organism evidence="3 4">
    <name type="scientific">Plasmodium malariae</name>
    <dbReference type="NCBI Taxonomy" id="5858"/>
    <lineage>
        <taxon>Eukaryota</taxon>
        <taxon>Sar</taxon>
        <taxon>Alveolata</taxon>
        <taxon>Apicomplexa</taxon>
        <taxon>Aconoidasida</taxon>
        <taxon>Haemosporida</taxon>
        <taxon>Plasmodiidae</taxon>
        <taxon>Plasmodium</taxon>
        <taxon>Plasmodium (Plasmodium)</taxon>
    </lineage>
</organism>
<dbReference type="KEGG" id="pmal:PMUG01_13027900"/>
<dbReference type="Gene3D" id="3.80.10.10">
    <property type="entry name" value="Ribonuclease Inhibitor"/>
    <property type="match status" value="6"/>
</dbReference>
<keyword evidence="4" id="KW-1185">Reference proteome</keyword>
<keyword evidence="1" id="KW-0433">Leucine-rich repeat</keyword>
<dbReference type="SMART" id="SM00369">
    <property type="entry name" value="LRR_TYP"/>
    <property type="match status" value="8"/>
</dbReference>
<dbReference type="SMART" id="SM00364">
    <property type="entry name" value="LRR_BAC"/>
    <property type="match status" value="6"/>
</dbReference>
<proteinExistence type="predicted"/>
<keyword evidence="2" id="KW-0677">Repeat</keyword>
<reference evidence="3 4" key="1">
    <citation type="submission" date="2016-06" db="EMBL/GenBank/DDBJ databases">
        <authorList>
            <consortium name="Pathogen Informatics"/>
        </authorList>
    </citation>
    <scope>NUCLEOTIDE SEQUENCE [LARGE SCALE GENOMIC DNA]</scope>
</reference>
<protein>
    <submittedName>
        <fullName evidence="3">Leucine-rich repeat protein</fullName>
    </submittedName>
</protein>
<dbReference type="SMART" id="SM00365">
    <property type="entry name" value="LRR_SD22"/>
    <property type="match status" value="15"/>
</dbReference>
<dbReference type="InterPro" id="IPR003591">
    <property type="entry name" value="Leu-rich_rpt_typical-subtyp"/>
</dbReference>